<keyword evidence="1" id="KW-0175">Coiled coil</keyword>
<feature type="region of interest" description="Disordered" evidence="2">
    <location>
        <begin position="1"/>
        <end position="24"/>
    </location>
</feature>
<evidence type="ECO:0000256" key="1">
    <source>
        <dbReference type="SAM" id="Coils"/>
    </source>
</evidence>
<dbReference type="EMBL" id="JBGBPQ010000002">
    <property type="protein sequence ID" value="KAL1527899.1"/>
    <property type="molecule type" value="Genomic_DNA"/>
</dbReference>
<feature type="compositionally biased region" description="Low complexity" evidence="2">
    <location>
        <begin position="9"/>
        <end position="18"/>
    </location>
</feature>
<reference evidence="3 4" key="1">
    <citation type="journal article" date="2024" name="Science">
        <title>Giant polyketide synthase enzymes in the biosynthesis of giant marine polyether toxins.</title>
        <authorList>
            <person name="Fallon T.R."/>
            <person name="Shende V.V."/>
            <person name="Wierzbicki I.H."/>
            <person name="Pendleton A.L."/>
            <person name="Watervoot N.F."/>
            <person name="Auber R.P."/>
            <person name="Gonzalez D.J."/>
            <person name="Wisecaver J.H."/>
            <person name="Moore B.S."/>
        </authorList>
    </citation>
    <scope>NUCLEOTIDE SEQUENCE [LARGE SCALE GENOMIC DNA]</scope>
    <source>
        <strain evidence="3 4">12B1</strain>
    </source>
</reference>
<protein>
    <recommendedName>
        <fullName evidence="5">PH domain-containing protein</fullName>
    </recommendedName>
</protein>
<name>A0AB34K1Q0_PRYPA</name>
<accession>A0AB34K1Q0</accession>
<keyword evidence="4" id="KW-1185">Reference proteome</keyword>
<feature type="coiled-coil region" evidence="1">
    <location>
        <begin position="163"/>
        <end position="193"/>
    </location>
</feature>
<evidence type="ECO:0008006" key="5">
    <source>
        <dbReference type="Google" id="ProtNLM"/>
    </source>
</evidence>
<comment type="caution">
    <text evidence="3">The sequence shown here is derived from an EMBL/GenBank/DDBJ whole genome shotgun (WGS) entry which is preliminary data.</text>
</comment>
<feature type="compositionally biased region" description="Low complexity" evidence="2">
    <location>
        <begin position="140"/>
        <end position="156"/>
    </location>
</feature>
<evidence type="ECO:0000313" key="4">
    <source>
        <dbReference type="Proteomes" id="UP001515480"/>
    </source>
</evidence>
<dbReference type="AlphaFoldDB" id="A0AB34K1Q0"/>
<gene>
    <name evidence="3" type="ORF">AB1Y20_009275</name>
</gene>
<evidence type="ECO:0000313" key="3">
    <source>
        <dbReference type="EMBL" id="KAL1527899.1"/>
    </source>
</evidence>
<dbReference type="Proteomes" id="UP001515480">
    <property type="component" value="Unassembled WGS sequence"/>
</dbReference>
<organism evidence="3 4">
    <name type="scientific">Prymnesium parvum</name>
    <name type="common">Toxic golden alga</name>
    <dbReference type="NCBI Taxonomy" id="97485"/>
    <lineage>
        <taxon>Eukaryota</taxon>
        <taxon>Haptista</taxon>
        <taxon>Haptophyta</taxon>
        <taxon>Prymnesiophyceae</taxon>
        <taxon>Prymnesiales</taxon>
        <taxon>Prymnesiaceae</taxon>
        <taxon>Prymnesium</taxon>
    </lineage>
</organism>
<evidence type="ECO:0000256" key="2">
    <source>
        <dbReference type="SAM" id="MobiDB-lite"/>
    </source>
</evidence>
<feature type="region of interest" description="Disordered" evidence="2">
    <location>
        <begin position="131"/>
        <end position="161"/>
    </location>
</feature>
<sequence length="463" mass="49938">MADLRDRSLSAPSGALRASSRRRSSIAEWADAVYVHVSRRGSSQASLDRATARWAAKARAAAPLAEWEEAQALHVQHVIEHLRACADEPARPIRHLTDLIEALAAQEKAEELYAARMSDCHALWQAARRSGAEGGELPPSVSESTAASESHASALAQGARDRAHRLSHSAGSLRRAREELEDERTAAARTLAARQPPLRRLLERVRAASAALHAGCERQRALVGYAATCAVEADLWLLAHRMAHAADAYVAETAELAALAAELRARLRAASERAARRVESALADGSAAPRVDRRGDELPHGWHGWRKADADARELALAAAPMPSPSSLAIKCGRLDRFAAGGLRGADAWLSEWAVLSVDGFLHLFTCAPSEVVGGEKPPELPSLSLECCVGPAPCATRLSESSTTRIRVLATVRSGPLWSRVQQLAGWQPQISTYEFDCGRMAGEMESWLDAFSEWQSNASHS</sequence>
<proteinExistence type="predicted"/>